<feature type="compositionally biased region" description="Low complexity" evidence="4">
    <location>
        <begin position="73"/>
        <end position="85"/>
    </location>
</feature>
<dbReference type="GO" id="GO:0043487">
    <property type="term" value="P:regulation of RNA stability"/>
    <property type="evidence" value="ECO:0007669"/>
    <property type="project" value="TreeGrafter"/>
</dbReference>
<dbReference type="InterPro" id="IPR010920">
    <property type="entry name" value="LSM_dom_sf"/>
</dbReference>
<dbReference type="NCBIfam" id="TIGR02383">
    <property type="entry name" value="Hfq"/>
    <property type="match status" value="1"/>
</dbReference>
<name>A0A158G128_CABSO</name>
<comment type="function">
    <text evidence="3">RNA chaperone that binds small regulatory RNA (sRNAs) and mRNAs to facilitate mRNA translational regulation in response to envelope stress, environmental stress and changes in metabolite concentrations. Also binds with high specificity to tRNAs.</text>
</comment>
<keyword evidence="2 3" id="KW-0346">Stress response</keyword>
<dbReference type="Gene3D" id="2.30.30.100">
    <property type="match status" value="1"/>
</dbReference>
<sequence length="109" mass="11713">MATESQQQSQSDVLNAARKERKRVAIFLVNGVRLVGHIESFDQYLVMLSSAAGIQAVYKHSISTIQEDTGKAFAAGAARTSSGSSRDADAKRPVAISHKRRLPTNIGGE</sequence>
<accession>A0A158G128</accession>
<evidence type="ECO:0000313" key="6">
    <source>
        <dbReference type="EMBL" id="SAL25828.1"/>
    </source>
</evidence>
<keyword evidence="1 3" id="KW-0694">RNA-binding</keyword>
<proteinExistence type="inferred from homology"/>
<dbReference type="HAMAP" id="MF_00436">
    <property type="entry name" value="Hfq"/>
    <property type="match status" value="1"/>
</dbReference>
<dbReference type="OrthoDB" id="8970554at2"/>
<evidence type="ECO:0000256" key="1">
    <source>
        <dbReference type="ARBA" id="ARBA00022884"/>
    </source>
</evidence>
<dbReference type="PANTHER" id="PTHR34772">
    <property type="entry name" value="RNA-BINDING PROTEIN HFQ"/>
    <property type="match status" value="1"/>
</dbReference>
<dbReference type="RefSeq" id="WP_060818605.1">
    <property type="nucleotide sequence ID" value="NZ_FCOC02000004.1"/>
</dbReference>
<feature type="region of interest" description="Disordered" evidence="4">
    <location>
        <begin position="73"/>
        <end position="109"/>
    </location>
</feature>
<dbReference type="GO" id="GO:0045974">
    <property type="term" value="P:regulation of translation, ncRNA-mediated"/>
    <property type="evidence" value="ECO:0007669"/>
    <property type="project" value="TreeGrafter"/>
</dbReference>
<evidence type="ECO:0000256" key="2">
    <source>
        <dbReference type="ARBA" id="ARBA00023016"/>
    </source>
</evidence>
<dbReference type="GO" id="GO:0003723">
    <property type="term" value="F:RNA binding"/>
    <property type="evidence" value="ECO:0007669"/>
    <property type="project" value="UniProtKB-UniRule"/>
</dbReference>
<evidence type="ECO:0000259" key="5">
    <source>
        <dbReference type="PROSITE" id="PS52002"/>
    </source>
</evidence>
<dbReference type="InterPro" id="IPR047575">
    <property type="entry name" value="Sm"/>
</dbReference>
<comment type="subunit">
    <text evidence="3">Homohexamer.</text>
</comment>
<dbReference type="EMBL" id="FCOC02000004">
    <property type="protein sequence ID" value="SAL25828.1"/>
    <property type="molecule type" value="Genomic_DNA"/>
</dbReference>
<dbReference type="GO" id="GO:0006355">
    <property type="term" value="P:regulation of DNA-templated transcription"/>
    <property type="evidence" value="ECO:0007669"/>
    <property type="project" value="InterPro"/>
</dbReference>
<dbReference type="Pfam" id="PF17209">
    <property type="entry name" value="Hfq"/>
    <property type="match status" value="1"/>
</dbReference>
<dbReference type="AlphaFoldDB" id="A0A158G128"/>
<evidence type="ECO:0000313" key="7">
    <source>
        <dbReference type="Proteomes" id="UP000054893"/>
    </source>
</evidence>
<evidence type="ECO:0000256" key="4">
    <source>
        <dbReference type="SAM" id="MobiDB-lite"/>
    </source>
</evidence>
<dbReference type="InterPro" id="IPR005001">
    <property type="entry name" value="Hfq"/>
</dbReference>
<feature type="domain" description="Sm" evidence="5">
    <location>
        <begin position="11"/>
        <end position="71"/>
    </location>
</feature>
<dbReference type="CDD" id="cd01716">
    <property type="entry name" value="Hfq"/>
    <property type="match status" value="1"/>
</dbReference>
<reference evidence="6 7" key="1">
    <citation type="submission" date="2016-01" db="EMBL/GenBank/DDBJ databases">
        <authorList>
            <person name="Oliw E.H."/>
        </authorList>
    </citation>
    <scope>NUCLEOTIDE SEQUENCE [LARGE SCALE GENOMIC DNA]</scope>
    <source>
        <strain evidence="6">LMG 22029</strain>
    </source>
</reference>
<dbReference type="GO" id="GO:0005829">
    <property type="term" value="C:cytosol"/>
    <property type="evidence" value="ECO:0007669"/>
    <property type="project" value="TreeGrafter"/>
</dbReference>
<gene>
    <name evidence="3" type="primary">hfq</name>
    <name evidence="6" type="ORF">AWB64_02102</name>
</gene>
<dbReference type="SUPFAM" id="SSF50182">
    <property type="entry name" value="Sm-like ribonucleoproteins"/>
    <property type="match status" value="1"/>
</dbReference>
<evidence type="ECO:0000256" key="3">
    <source>
        <dbReference type="HAMAP-Rule" id="MF_00436"/>
    </source>
</evidence>
<comment type="similarity">
    <text evidence="3">Belongs to the Hfq family.</text>
</comment>
<dbReference type="PANTHER" id="PTHR34772:SF1">
    <property type="entry name" value="RNA-BINDING PROTEIN HFQ"/>
    <property type="match status" value="1"/>
</dbReference>
<organism evidence="6 7">
    <name type="scientific">Caballeronia sordidicola</name>
    <name type="common">Burkholderia sordidicola</name>
    <dbReference type="NCBI Taxonomy" id="196367"/>
    <lineage>
        <taxon>Bacteria</taxon>
        <taxon>Pseudomonadati</taxon>
        <taxon>Pseudomonadota</taxon>
        <taxon>Betaproteobacteria</taxon>
        <taxon>Burkholderiales</taxon>
        <taxon>Burkholderiaceae</taxon>
        <taxon>Caballeronia</taxon>
    </lineage>
</organism>
<protein>
    <recommendedName>
        <fullName evidence="3">RNA-binding protein Hfq</fullName>
    </recommendedName>
</protein>
<dbReference type="Proteomes" id="UP000054893">
    <property type="component" value="Unassembled WGS sequence"/>
</dbReference>
<dbReference type="PROSITE" id="PS52002">
    <property type="entry name" value="SM"/>
    <property type="match status" value="1"/>
</dbReference>